<keyword evidence="3 10" id="KW-0812">Transmembrane</keyword>
<evidence type="ECO:0000313" key="13">
    <source>
        <dbReference type="EMBL" id="KAG8049659.1"/>
    </source>
</evidence>
<evidence type="ECO:0000256" key="4">
    <source>
        <dbReference type="ARBA" id="ARBA00022729"/>
    </source>
</evidence>
<evidence type="ECO:0000256" key="8">
    <source>
        <dbReference type="ARBA" id="ARBA00022989"/>
    </source>
</evidence>
<dbReference type="Pfam" id="PF00560">
    <property type="entry name" value="LRR_1"/>
    <property type="match status" value="3"/>
</dbReference>
<protein>
    <recommendedName>
        <fullName evidence="12">Protein kinase domain-containing protein</fullName>
    </recommendedName>
</protein>
<keyword evidence="7" id="KW-0067">ATP-binding</keyword>
<feature type="domain" description="Protein kinase" evidence="12">
    <location>
        <begin position="363"/>
        <end position="636"/>
    </location>
</feature>
<comment type="caution">
    <text evidence="13">The sequence shown here is derived from an EMBL/GenBank/DDBJ whole genome shotgun (WGS) entry which is preliminary data.</text>
</comment>
<dbReference type="InterPro" id="IPR050994">
    <property type="entry name" value="At_inactive_RLKs"/>
</dbReference>
<dbReference type="EMBL" id="JAAALK010000289">
    <property type="protein sequence ID" value="KAG8049659.1"/>
    <property type="molecule type" value="Genomic_DNA"/>
</dbReference>
<feature type="transmembrane region" description="Helical" evidence="10">
    <location>
        <begin position="269"/>
        <end position="293"/>
    </location>
</feature>
<keyword evidence="5" id="KW-0677">Repeat</keyword>
<dbReference type="GO" id="GO:0005524">
    <property type="term" value="F:ATP binding"/>
    <property type="evidence" value="ECO:0007669"/>
    <property type="project" value="UniProtKB-KW"/>
</dbReference>
<dbReference type="GO" id="GO:0004672">
    <property type="term" value="F:protein kinase activity"/>
    <property type="evidence" value="ECO:0007669"/>
    <property type="project" value="InterPro"/>
</dbReference>
<dbReference type="PANTHER" id="PTHR48010:SF7">
    <property type="entry name" value="OS09G0400500 PROTEIN"/>
    <property type="match status" value="1"/>
</dbReference>
<comment type="subcellular location">
    <subcellularLocation>
        <location evidence="1">Membrane</location>
    </subcellularLocation>
</comment>
<dbReference type="InterPro" id="IPR001611">
    <property type="entry name" value="Leu-rich_rpt"/>
</dbReference>
<dbReference type="InterPro" id="IPR000719">
    <property type="entry name" value="Prot_kinase_dom"/>
</dbReference>
<evidence type="ECO:0000313" key="14">
    <source>
        <dbReference type="Proteomes" id="UP000729402"/>
    </source>
</evidence>
<keyword evidence="14" id="KW-1185">Reference proteome</keyword>
<dbReference type="InterPro" id="IPR013210">
    <property type="entry name" value="LRR_N_plant-typ"/>
</dbReference>
<dbReference type="Pfam" id="PF00069">
    <property type="entry name" value="Pkinase"/>
    <property type="match status" value="1"/>
</dbReference>
<accession>A0A8J5S1T0</accession>
<evidence type="ECO:0000256" key="7">
    <source>
        <dbReference type="ARBA" id="ARBA00022840"/>
    </source>
</evidence>
<evidence type="ECO:0000256" key="11">
    <source>
        <dbReference type="SAM" id="SignalP"/>
    </source>
</evidence>
<keyword evidence="4 11" id="KW-0732">Signal</keyword>
<reference evidence="13" key="1">
    <citation type="journal article" date="2021" name="bioRxiv">
        <title>Whole Genome Assembly and Annotation of Northern Wild Rice, Zizania palustris L., Supports a Whole Genome Duplication in the Zizania Genus.</title>
        <authorList>
            <person name="Haas M."/>
            <person name="Kono T."/>
            <person name="Macchietto M."/>
            <person name="Millas R."/>
            <person name="McGilp L."/>
            <person name="Shao M."/>
            <person name="Duquette J."/>
            <person name="Hirsch C.N."/>
            <person name="Kimball J."/>
        </authorList>
    </citation>
    <scope>NUCLEOTIDE SEQUENCE</scope>
    <source>
        <tissue evidence="13">Fresh leaf tissue</tissue>
    </source>
</reference>
<evidence type="ECO:0000256" key="10">
    <source>
        <dbReference type="SAM" id="Phobius"/>
    </source>
</evidence>
<dbReference type="PROSITE" id="PS50011">
    <property type="entry name" value="PROTEIN_KINASE_DOM"/>
    <property type="match status" value="1"/>
</dbReference>
<feature type="chain" id="PRO_5035190331" description="Protein kinase domain-containing protein" evidence="11">
    <location>
        <begin position="22"/>
        <end position="652"/>
    </location>
</feature>
<reference evidence="13" key="2">
    <citation type="submission" date="2021-02" db="EMBL/GenBank/DDBJ databases">
        <authorList>
            <person name="Kimball J.A."/>
            <person name="Haas M.W."/>
            <person name="Macchietto M."/>
            <person name="Kono T."/>
            <person name="Duquette J."/>
            <person name="Shao M."/>
        </authorList>
    </citation>
    <scope>NUCLEOTIDE SEQUENCE</scope>
    <source>
        <tissue evidence="13">Fresh leaf tissue</tissue>
    </source>
</reference>
<dbReference type="Pfam" id="PF08263">
    <property type="entry name" value="LRRNT_2"/>
    <property type="match status" value="1"/>
</dbReference>
<name>A0A8J5S1T0_ZIZPA</name>
<dbReference type="GO" id="GO:0016020">
    <property type="term" value="C:membrane"/>
    <property type="evidence" value="ECO:0007669"/>
    <property type="project" value="UniProtKB-SubCell"/>
</dbReference>
<keyword evidence="9 10" id="KW-0472">Membrane</keyword>
<keyword evidence="6" id="KW-0547">Nucleotide-binding</keyword>
<evidence type="ECO:0000259" key="12">
    <source>
        <dbReference type="PROSITE" id="PS50011"/>
    </source>
</evidence>
<gene>
    <name evidence="13" type="ORF">GUJ93_ZPchr0009g871</name>
</gene>
<organism evidence="13 14">
    <name type="scientific">Zizania palustris</name>
    <name type="common">Northern wild rice</name>
    <dbReference type="NCBI Taxonomy" id="103762"/>
    <lineage>
        <taxon>Eukaryota</taxon>
        <taxon>Viridiplantae</taxon>
        <taxon>Streptophyta</taxon>
        <taxon>Embryophyta</taxon>
        <taxon>Tracheophyta</taxon>
        <taxon>Spermatophyta</taxon>
        <taxon>Magnoliopsida</taxon>
        <taxon>Liliopsida</taxon>
        <taxon>Poales</taxon>
        <taxon>Poaceae</taxon>
        <taxon>BOP clade</taxon>
        <taxon>Oryzoideae</taxon>
        <taxon>Oryzeae</taxon>
        <taxon>Zizaniinae</taxon>
        <taxon>Zizania</taxon>
    </lineage>
</organism>
<evidence type="ECO:0000256" key="9">
    <source>
        <dbReference type="ARBA" id="ARBA00023136"/>
    </source>
</evidence>
<evidence type="ECO:0000256" key="2">
    <source>
        <dbReference type="ARBA" id="ARBA00022614"/>
    </source>
</evidence>
<dbReference type="OrthoDB" id="676979at2759"/>
<evidence type="ECO:0000256" key="3">
    <source>
        <dbReference type="ARBA" id="ARBA00022692"/>
    </source>
</evidence>
<sequence>MTRALGFRRLLLAVLVVESWCGCGVILCDGAGAGDLAADRAALLAFRDAVGPRLRWESDSPCGWRGVRCGDTDGGDGARVVGLHLPAARLVGRVPPGTVGNLTALRTLSLRSNALSGGIPADIGNCGELRNLYLQGNQLAGEVPEGFFSLRLLQRLDLSNNRISGGFSPEFNKLRRLATLYMQNNSLNGTLPADFDLPELQLFNVSYNEQLTGPVPASLARRPASAFNATGLCGAPLNLCINTAPPSPSPSPPPAAAQDSKSSKLSPGVIAGIAGGSAAALLVALVVIFLLCLHRRRRKDGISAANAGEDVSPVSVTVARMEKSETKRSRSLQRTRRQGSSGKKLVFVGGASDASYDLESLLHASAEVLGKGWLGTTYRATLEGGAAVVAVKRLREAPIPEREFRDKVAAIAALRHENLVPLRAYFYNREEKLLVFDFVGAGALSSLLHGGNGVGRARLGFMSRARIALAAARGVAFIHRAGAGSCHGNIKSANIVVTSTHDGAFVTDHGLVQLLGATVPLRRVTGYRAPEVTDWRRTSPEADVYSFGVVLLELLTGRPPAKAIPGFEGVDLPHWVRAVVQEKRTSELFDASIADESHAAEEMTKLLHLATECTARQPERRPAMAEVASKIEHIVDSAIRNANTVDFHSVSS</sequence>
<keyword evidence="2" id="KW-0433">Leucine-rich repeat</keyword>
<dbReference type="PANTHER" id="PTHR48010">
    <property type="entry name" value="OS05G0588300 PROTEIN"/>
    <property type="match status" value="1"/>
</dbReference>
<evidence type="ECO:0000256" key="6">
    <source>
        <dbReference type="ARBA" id="ARBA00022741"/>
    </source>
</evidence>
<dbReference type="FunFam" id="3.80.10.10:FF:000234">
    <property type="entry name" value="Probable inactive receptor kinase RLK902"/>
    <property type="match status" value="1"/>
</dbReference>
<dbReference type="AlphaFoldDB" id="A0A8J5S1T0"/>
<dbReference type="Proteomes" id="UP000729402">
    <property type="component" value="Unassembled WGS sequence"/>
</dbReference>
<feature type="signal peptide" evidence="11">
    <location>
        <begin position="1"/>
        <end position="21"/>
    </location>
</feature>
<evidence type="ECO:0000256" key="5">
    <source>
        <dbReference type="ARBA" id="ARBA00022737"/>
    </source>
</evidence>
<proteinExistence type="predicted"/>
<evidence type="ECO:0000256" key="1">
    <source>
        <dbReference type="ARBA" id="ARBA00004370"/>
    </source>
</evidence>
<keyword evidence="8 10" id="KW-1133">Transmembrane helix</keyword>